<sequence>MSDTKSYDVAIIGGGVIGLTIAKEFLEKNIKNICLLEKNRDVMLETSSHNSGVIHSGFDATPGTLKAKFNVEGRHLFEQRYLKKDAKFHWENINSYILAFDDEDIKELNLLYEQGIKNGLNPKSMQIIDNKEILKVNPYLNKKIIKALLVNTSKIIDAHQFGNFIFEEAKKLGLKYHLNFKVNDIKKEKNEWVLKSEKDQIIKAKYIINASGVWSEEIARLVEKNPLFKIKTRRGQYLILDHDQRKYTTFDVFFLTPSKHGKGVIIAPLLDGRVLVGPNAEDNIPKNDIQIVTEKGLKHVRKIGKKINPNIDLGRVVSVLAGSRSINELTNDYYIEKSKEVDNFFHVAGIQSPGLSSSPAIARYVYKRYTEVKK</sequence>
<dbReference type="eggNOG" id="COG0579">
    <property type="taxonomic scope" value="Bacteria"/>
</dbReference>
<dbReference type="AlphaFoldDB" id="W8GFP9"/>
<dbReference type="SUPFAM" id="SSF54373">
    <property type="entry name" value="FAD-linked reductases, C-terminal domain"/>
    <property type="match status" value="1"/>
</dbReference>
<evidence type="ECO:0000313" key="2">
    <source>
        <dbReference type="EMBL" id="AHK22388.1"/>
    </source>
</evidence>
<keyword evidence="2" id="KW-0560">Oxidoreductase</keyword>
<dbReference type="GO" id="GO:0003973">
    <property type="term" value="F:(S)-2-hydroxy-acid oxidase activity"/>
    <property type="evidence" value="ECO:0007669"/>
    <property type="project" value="UniProtKB-EC"/>
</dbReference>
<gene>
    <name evidence="2" type="primary">lhgO</name>
    <name evidence="2" type="ORF">X271_00282</name>
</gene>
<dbReference type="Pfam" id="PF01266">
    <property type="entry name" value="DAO"/>
    <property type="match status" value="1"/>
</dbReference>
<dbReference type="RefSeq" id="WP_128571633.1">
    <property type="nucleotide sequence ID" value="NZ_CP006932.1"/>
</dbReference>
<keyword evidence="3" id="KW-1185">Reference proteome</keyword>
<accession>W8GFP9</accession>
<protein>
    <submittedName>
        <fullName evidence="2">L-2-hydroxyglutarate oxidase LhgO</fullName>
        <ecNumber evidence="2">1.1.3.15</ecNumber>
    </submittedName>
</protein>
<dbReference type="InterPro" id="IPR052745">
    <property type="entry name" value="G3P_Oxidase/Oxidoreductase"/>
</dbReference>
<dbReference type="NCBIfam" id="NF033460">
    <property type="entry name" value="glycerol3P_ox_II"/>
    <property type="match status" value="1"/>
</dbReference>
<dbReference type="PANTHER" id="PTHR42720">
    <property type="entry name" value="GLYCEROL-3-PHOSPHATE DEHYDROGENASE"/>
    <property type="match status" value="1"/>
</dbReference>
<dbReference type="InterPro" id="IPR006076">
    <property type="entry name" value="FAD-dep_OxRdtase"/>
</dbReference>
<reference evidence="2 3" key="1">
    <citation type="journal article" date="2014" name="Genome Biol. Evol.">
        <title>Phylogenomics of "Candidatus Hepatoplasma crinochetorum," a Lineage of Mollicutes Associated with Noninsect Arthropods.</title>
        <authorList>
            <person name="Leclercq S."/>
            <person name="Dittmer J."/>
            <person name="Bouchon D."/>
            <person name="Cordaux R."/>
        </authorList>
    </citation>
    <scope>NUCLEOTIDE SEQUENCE [LARGE SCALE GENOMIC DNA]</scope>
    <source>
        <strain evidence="2 3">Av</strain>
    </source>
</reference>
<dbReference type="PANTHER" id="PTHR42720:SF1">
    <property type="entry name" value="GLYCEROL 3-PHOSPHATE OXIDASE"/>
    <property type="match status" value="1"/>
</dbReference>
<dbReference type="OrthoDB" id="9801699at2"/>
<evidence type="ECO:0000313" key="3">
    <source>
        <dbReference type="Proteomes" id="UP000019450"/>
    </source>
</evidence>
<dbReference type="EMBL" id="CP006932">
    <property type="protein sequence ID" value="AHK22388.1"/>
    <property type="molecule type" value="Genomic_DNA"/>
</dbReference>
<dbReference type="PATRIC" id="fig|1427984.3.peg.269"/>
<dbReference type="InterPro" id="IPR036188">
    <property type="entry name" value="FAD/NAD-bd_sf"/>
</dbReference>
<dbReference type="SUPFAM" id="SSF51905">
    <property type="entry name" value="FAD/NAD(P)-binding domain"/>
    <property type="match status" value="1"/>
</dbReference>
<proteinExistence type="predicted"/>
<evidence type="ECO:0000259" key="1">
    <source>
        <dbReference type="Pfam" id="PF01266"/>
    </source>
</evidence>
<dbReference type="Gene3D" id="3.50.50.60">
    <property type="entry name" value="FAD/NAD(P)-binding domain"/>
    <property type="match status" value="1"/>
</dbReference>
<dbReference type="KEGG" id="hcr:X271_00282"/>
<dbReference type="Proteomes" id="UP000019450">
    <property type="component" value="Chromosome"/>
</dbReference>
<feature type="domain" description="FAD dependent oxidoreductase" evidence="1">
    <location>
        <begin position="8"/>
        <end position="365"/>
    </location>
</feature>
<dbReference type="Gene3D" id="3.30.9.10">
    <property type="entry name" value="D-Amino Acid Oxidase, subunit A, domain 2"/>
    <property type="match status" value="1"/>
</dbReference>
<dbReference type="EC" id="1.1.3.15" evidence="2"/>
<name>W8GFP9_9MOLU</name>
<dbReference type="STRING" id="1427984.X271_00282"/>
<organism evidence="2 3">
    <name type="scientific">Candidatus Hepatoplasma crinochetorum Av</name>
    <dbReference type="NCBI Taxonomy" id="1427984"/>
    <lineage>
        <taxon>Bacteria</taxon>
        <taxon>Bacillati</taxon>
        <taxon>Mycoplasmatota</taxon>
        <taxon>Mollicutes</taxon>
        <taxon>Candidatus Hepatoplasmataceae</taxon>
        <taxon>Candidatus Hepatoplasma</taxon>
    </lineage>
</organism>
<dbReference type="HOGENOM" id="CLU_024775_3_0_14"/>